<feature type="chain" id="PRO_5016388423" evidence="1">
    <location>
        <begin position="20"/>
        <end position="112"/>
    </location>
</feature>
<evidence type="ECO:0000256" key="1">
    <source>
        <dbReference type="SAM" id="SignalP"/>
    </source>
</evidence>
<dbReference type="AlphaFoldDB" id="A0A2Z7DEH1"/>
<dbReference type="PANTHER" id="PTHR34463:SF12">
    <property type="entry name" value="GLYCINE-RICH PROTEIN"/>
    <property type="match status" value="1"/>
</dbReference>
<sequence>MGKLWVVFALSFLLVHATARNVPDNALAPSANMAISAASPAGATVEDQKNFITFGGVGGWAGVGGLVGFIPVIGGIGGVGGTAGGIGGGAGGIGGGSGGIGGGTGGIGGVLP</sequence>
<evidence type="ECO:0000313" key="2">
    <source>
        <dbReference type="EMBL" id="KZV58238.1"/>
    </source>
</evidence>
<keyword evidence="1" id="KW-0732">Signal</keyword>
<proteinExistence type="predicted"/>
<name>A0A2Z7DEH1_9LAMI</name>
<feature type="signal peptide" evidence="1">
    <location>
        <begin position="1"/>
        <end position="19"/>
    </location>
</feature>
<dbReference type="EMBL" id="KQ986809">
    <property type="protein sequence ID" value="KZV58238.1"/>
    <property type="molecule type" value="Genomic_DNA"/>
</dbReference>
<dbReference type="PANTHER" id="PTHR34463">
    <property type="entry name" value="GLYCINE-RICH PROTEIN"/>
    <property type="match status" value="1"/>
</dbReference>
<gene>
    <name evidence="2" type="ORF">F511_34860</name>
</gene>
<accession>A0A2Z7DEH1</accession>
<evidence type="ECO:0000313" key="3">
    <source>
        <dbReference type="Proteomes" id="UP000250235"/>
    </source>
</evidence>
<dbReference type="OrthoDB" id="1751544at2759"/>
<keyword evidence="3" id="KW-1185">Reference proteome</keyword>
<reference evidence="2 3" key="1">
    <citation type="journal article" date="2015" name="Proc. Natl. Acad. Sci. U.S.A.">
        <title>The resurrection genome of Boea hygrometrica: A blueprint for survival of dehydration.</title>
        <authorList>
            <person name="Xiao L."/>
            <person name="Yang G."/>
            <person name="Zhang L."/>
            <person name="Yang X."/>
            <person name="Zhao S."/>
            <person name="Ji Z."/>
            <person name="Zhou Q."/>
            <person name="Hu M."/>
            <person name="Wang Y."/>
            <person name="Chen M."/>
            <person name="Xu Y."/>
            <person name="Jin H."/>
            <person name="Xiao X."/>
            <person name="Hu G."/>
            <person name="Bao F."/>
            <person name="Hu Y."/>
            <person name="Wan P."/>
            <person name="Li L."/>
            <person name="Deng X."/>
            <person name="Kuang T."/>
            <person name="Xiang C."/>
            <person name="Zhu J.K."/>
            <person name="Oliver M.J."/>
            <person name="He Y."/>
        </authorList>
    </citation>
    <scope>NUCLEOTIDE SEQUENCE [LARGE SCALE GENOMIC DNA]</scope>
    <source>
        <strain evidence="3">cv. XS01</strain>
    </source>
</reference>
<dbReference type="Proteomes" id="UP000250235">
    <property type="component" value="Unassembled WGS sequence"/>
</dbReference>
<protein>
    <submittedName>
        <fullName evidence="2">Glycine-rich cell wall structural protein</fullName>
    </submittedName>
</protein>
<organism evidence="2 3">
    <name type="scientific">Dorcoceras hygrometricum</name>
    <dbReference type="NCBI Taxonomy" id="472368"/>
    <lineage>
        <taxon>Eukaryota</taxon>
        <taxon>Viridiplantae</taxon>
        <taxon>Streptophyta</taxon>
        <taxon>Embryophyta</taxon>
        <taxon>Tracheophyta</taxon>
        <taxon>Spermatophyta</taxon>
        <taxon>Magnoliopsida</taxon>
        <taxon>eudicotyledons</taxon>
        <taxon>Gunneridae</taxon>
        <taxon>Pentapetalae</taxon>
        <taxon>asterids</taxon>
        <taxon>lamiids</taxon>
        <taxon>Lamiales</taxon>
        <taxon>Gesneriaceae</taxon>
        <taxon>Didymocarpoideae</taxon>
        <taxon>Trichosporeae</taxon>
        <taxon>Loxocarpinae</taxon>
        <taxon>Dorcoceras</taxon>
    </lineage>
</organism>